<feature type="transmembrane region" description="Helical" evidence="6">
    <location>
        <begin position="367"/>
        <end position="389"/>
    </location>
</feature>
<feature type="transmembrane region" description="Helical" evidence="6">
    <location>
        <begin position="197"/>
        <end position="216"/>
    </location>
</feature>
<dbReference type="PANTHER" id="PTHR30474:SF1">
    <property type="entry name" value="PEPTIDOGLYCAN GLYCOSYLTRANSFERASE MRDB"/>
    <property type="match status" value="1"/>
</dbReference>
<dbReference type="GO" id="GO:0005886">
    <property type="term" value="C:plasma membrane"/>
    <property type="evidence" value="ECO:0007669"/>
    <property type="project" value="TreeGrafter"/>
</dbReference>
<feature type="transmembrane region" description="Helical" evidence="6">
    <location>
        <begin position="222"/>
        <end position="239"/>
    </location>
</feature>
<dbReference type="EMBL" id="QFGA01000001">
    <property type="protein sequence ID" value="TEB07376.1"/>
    <property type="molecule type" value="Genomic_DNA"/>
</dbReference>
<comment type="subcellular location">
    <subcellularLocation>
        <location evidence="1">Membrane</location>
        <topology evidence="1">Multi-pass membrane protein</topology>
    </subcellularLocation>
</comment>
<organism evidence="7 8">
    <name type="scientific">Pelotomaculum schinkii</name>
    <dbReference type="NCBI Taxonomy" id="78350"/>
    <lineage>
        <taxon>Bacteria</taxon>
        <taxon>Bacillati</taxon>
        <taxon>Bacillota</taxon>
        <taxon>Clostridia</taxon>
        <taxon>Eubacteriales</taxon>
        <taxon>Desulfotomaculaceae</taxon>
        <taxon>Pelotomaculum</taxon>
    </lineage>
</organism>
<dbReference type="GO" id="GO:0015648">
    <property type="term" value="F:lipid-linked peptidoglycan transporter activity"/>
    <property type="evidence" value="ECO:0007669"/>
    <property type="project" value="TreeGrafter"/>
</dbReference>
<evidence type="ECO:0000256" key="3">
    <source>
        <dbReference type="ARBA" id="ARBA00022960"/>
    </source>
</evidence>
<keyword evidence="4 6" id="KW-1133">Transmembrane helix</keyword>
<feature type="transmembrane region" description="Helical" evidence="6">
    <location>
        <begin position="327"/>
        <end position="355"/>
    </location>
</feature>
<feature type="transmembrane region" description="Helical" evidence="6">
    <location>
        <begin position="165"/>
        <end position="185"/>
    </location>
</feature>
<evidence type="ECO:0000256" key="6">
    <source>
        <dbReference type="SAM" id="Phobius"/>
    </source>
</evidence>
<evidence type="ECO:0000256" key="4">
    <source>
        <dbReference type="ARBA" id="ARBA00022989"/>
    </source>
</evidence>
<dbReference type="NCBIfam" id="NF038403">
    <property type="entry name" value="perm_prefix_1"/>
    <property type="match status" value="1"/>
</dbReference>
<feature type="transmembrane region" description="Helical" evidence="6">
    <location>
        <begin position="251"/>
        <end position="270"/>
    </location>
</feature>
<reference evidence="7 8" key="1">
    <citation type="journal article" date="2018" name="Environ. Microbiol.">
        <title>Novel energy conservation strategies and behaviour of Pelotomaculum schinkii driving syntrophic propionate catabolism.</title>
        <authorList>
            <person name="Hidalgo-Ahumada C.A.P."/>
            <person name="Nobu M.K."/>
            <person name="Narihiro T."/>
            <person name="Tamaki H."/>
            <person name="Liu W.T."/>
            <person name="Kamagata Y."/>
            <person name="Stams A.J.M."/>
            <person name="Imachi H."/>
            <person name="Sousa D.Z."/>
        </authorList>
    </citation>
    <scope>NUCLEOTIDE SEQUENCE [LARGE SCALE GENOMIC DNA]</scope>
    <source>
        <strain evidence="7 8">HH</strain>
    </source>
</reference>
<dbReference type="RefSeq" id="WP_190239283.1">
    <property type="nucleotide sequence ID" value="NZ_QFGA01000001.1"/>
</dbReference>
<dbReference type="GO" id="GO:0051301">
    <property type="term" value="P:cell division"/>
    <property type="evidence" value="ECO:0007669"/>
    <property type="project" value="InterPro"/>
</dbReference>
<proteinExistence type="predicted"/>
<keyword evidence="5 6" id="KW-0472">Membrane</keyword>
<feature type="transmembrane region" description="Helical" evidence="6">
    <location>
        <begin position="112"/>
        <end position="129"/>
    </location>
</feature>
<keyword evidence="3" id="KW-0133">Cell shape</keyword>
<evidence type="ECO:0000256" key="2">
    <source>
        <dbReference type="ARBA" id="ARBA00022692"/>
    </source>
</evidence>
<comment type="caution">
    <text evidence="7">The sequence shown here is derived from an EMBL/GenBank/DDBJ whole genome shotgun (WGS) entry which is preliminary data.</text>
</comment>
<gene>
    <name evidence="7" type="primary">ftsW_1</name>
    <name evidence="7" type="ORF">Psch_00927</name>
</gene>
<keyword evidence="2 6" id="KW-0812">Transmembrane</keyword>
<evidence type="ECO:0000313" key="7">
    <source>
        <dbReference type="EMBL" id="TEB07376.1"/>
    </source>
</evidence>
<dbReference type="GO" id="GO:0032153">
    <property type="term" value="C:cell division site"/>
    <property type="evidence" value="ECO:0007669"/>
    <property type="project" value="TreeGrafter"/>
</dbReference>
<accession>A0A4Y7REZ7</accession>
<dbReference type="AlphaFoldDB" id="A0A4Y7REZ7"/>
<dbReference type="InterPro" id="IPR047928">
    <property type="entry name" value="Perm_prefix_1"/>
</dbReference>
<feature type="transmembrane region" description="Helical" evidence="6">
    <location>
        <begin position="78"/>
        <end position="97"/>
    </location>
</feature>
<sequence length="456" mass="50658">MNKRITAFLDNVCMYIHCKAVHKDIRDELTHHIEDLKAEYLRQGQDDEKALDMAITAMGDCEEIGTRLNKQHKPKTEWSLIGLGSMIVVIGGIIMFASSKFETAQTVSFEKYLLFALIGIGVMIGFYFFDYTRLKKLALPMYLIAFALLIFTLLGGAEVNGRKFLVLGGVLISSDYLTILFLIAFSGFMEKRRGKGGLAIVELLVLAFVSVIPIMMLPHLSQTVILLIGYTVLIIAAVIKNYFAGNRKKQLLYLSGLGAIAIFLAVNDILLNPYKFDRITAFLSSSGFIYDRVDKWLAVSNWFGKTPATVSGYGLGLGMPEVTTGYVLVNVIATLGWMVGIALVLIISLFIIRMFMTTKKIKNDYGFYLSLAASTALSVQFIINILSNFNLSPILGMNMPFVSYGGTGYVVNMAFVGIILSVWRRNDLVGSTTKIPVSNSRRFIKFEDGKLIISFK</sequence>
<evidence type="ECO:0000313" key="8">
    <source>
        <dbReference type="Proteomes" id="UP000298324"/>
    </source>
</evidence>
<protein>
    <submittedName>
        <fullName evidence="7">Lipid II flippase FtsW</fullName>
    </submittedName>
</protein>
<feature type="transmembrane region" description="Helical" evidence="6">
    <location>
        <begin position="141"/>
        <end position="159"/>
    </location>
</feature>
<name>A0A4Y7REZ7_9FIRM</name>
<dbReference type="Proteomes" id="UP000298324">
    <property type="component" value="Unassembled WGS sequence"/>
</dbReference>
<dbReference type="Pfam" id="PF01098">
    <property type="entry name" value="FTSW_RODA_SPOVE"/>
    <property type="match status" value="1"/>
</dbReference>
<feature type="transmembrane region" description="Helical" evidence="6">
    <location>
        <begin position="401"/>
        <end position="423"/>
    </location>
</feature>
<keyword evidence="8" id="KW-1185">Reference proteome</keyword>
<evidence type="ECO:0000256" key="5">
    <source>
        <dbReference type="ARBA" id="ARBA00023136"/>
    </source>
</evidence>
<evidence type="ECO:0000256" key="1">
    <source>
        <dbReference type="ARBA" id="ARBA00004141"/>
    </source>
</evidence>
<dbReference type="GO" id="GO:0008360">
    <property type="term" value="P:regulation of cell shape"/>
    <property type="evidence" value="ECO:0007669"/>
    <property type="project" value="UniProtKB-KW"/>
</dbReference>
<dbReference type="InterPro" id="IPR001182">
    <property type="entry name" value="FtsW/RodA"/>
</dbReference>
<dbReference type="PANTHER" id="PTHR30474">
    <property type="entry name" value="CELL CYCLE PROTEIN"/>
    <property type="match status" value="1"/>
</dbReference>